<dbReference type="GO" id="GO:0046872">
    <property type="term" value="F:metal ion binding"/>
    <property type="evidence" value="ECO:0007669"/>
    <property type="project" value="UniProtKB-KW"/>
</dbReference>
<name>A0A0G1MZC4_9BACT</name>
<dbReference type="InterPro" id="IPR033749">
    <property type="entry name" value="Polyprenyl_synt_CS"/>
</dbReference>
<accession>A0A0G1MZC4</accession>
<dbReference type="InterPro" id="IPR008949">
    <property type="entry name" value="Isoprenoid_synthase_dom_sf"/>
</dbReference>
<dbReference type="Gene3D" id="1.10.600.10">
    <property type="entry name" value="Farnesyl Diphosphate Synthase"/>
    <property type="match status" value="1"/>
</dbReference>
<dbReference type="Proteomes" id="UP000034797">
    <property type="component" value="Unassembled WGS sequence"/>
</dbReference>
<gene>
    <name evidence="7" type="ORF">UW84_C0016G0011</name>
</gene>
<proteinExistence type="inferred from homology"/>
<dbReference type="PROSITE" id="PS00723">
    <property type="entry name" value="POLYPRENYL_SYNTHASE_1"/>
    <property type="match status" value="1"/>
</dbReference>
<dbReference type="SFLD" id="SFLDS00005">
    <property type="entry name" value="Isoprenoid_Synthase_Type_I"/>
    <property type="match status" value="1"/>
</dbReference>
<evidence type="ECO:0000256" key="6">
    <source>
        <dbReference type="RuleBase" id="RU004466"/>
    </source>
</evidence>
<dbReference type="Pfam" id="PF00348">
    <property type="entry name" value="polyprenyl_synt"/>
    <property type="match status" value="1"/>
</dbReference>
<dbReference type="AlphaFoldDB" id="A0A0G1MZC4"/>
<protein>
    <submittedName>
        <fullName evidence="7">Geranylgeranyl pyrophosphate synthase</fullName>
    </submittedName>
</protein>
<organism evidence="7 8">
    <name type="scientific">Candidatus Collierbacteria bacterium GW2011_GWA2_44_99</name>
    <dbReference type="NCBI Taxonomy" id="1618380"/>
    <lineage>
        <taxon>Bacteria</taxon>
        <taxon>Candidatus Collieribacteriota</taxon>
    </lineage>
</organism>
<dbReference type="EMBL" id="LCJW01000016">
    <property type="protein sequence ID" value="KKT86127.1"/>
    <property type="molecule type" value="Genomic_DNA"/>
</dbReference>
<dbReference type="CDD" id="cd00685">
    <property type="entry name" value="Trans_IPPS_HT"/>
    <property type="match status" value="1"/>
</dbReference>
<keyword evidence="4" id="KW-0479">Metal-binding</keyword>
<dbReference type="GO" id="GO:0004659">
    <property type="term" value="F:prenyltransferase activity"/>
    <property type="evidence" value="ECO:0007669"/>
    <property type="project" value="InterPro"/>
</dbReference>
<comment type="caution">
    <text evidence="7">The sequence shown here is derived from an EMBL/GenBank/DDBJ whole genome shotgun (WGS) entry which is preliminary data.</text>
</comment>
<reference evidence="7 8" key="1">
    <citation type="journal article" date="2015" name="Nature">
        <title>rRNA introns, odd ribosomes, and small enigmatic genomes across a large radiation of phyla.</title>
        <authorList>
            <person name="Brown C.T."/>
            <person name="Hug L.A."/>
            <person name="Thomas B.C."/>
            <person name="Sharon I."/>
            <person name="Castelle C.J."/>
            <person name="Singh A."/>
            <person name="Wilkins M.J."/>
            <person name="Williams K.H."/>
            <person name="Banfield J.F."/>
        </authorList>
    </citation>
    <scope>NUCLEOTIDE SEQUENCE [LARGE SCALE GENOMIC DNA]</scope>
</reference>
<dbReference type="PANTHER" id="PTHR12001:SF85">
    <property type="entry name" value="SHORT CHAIN ISOPRENYL DIPHOSPHATE SYNTHASE"/>
    <property type="match status" value="1"/>
</dbReference>
<comment type="similarity">
    <text evidence="2 6">Belongs to the FPP/GGPP synthase family.</text>
</comment>
<keyword evidence="5" id="KW-0460">Magnesium</keyword>
<dbReference type="SUPFAM" id="SSF48576">
    <property type="entry name" value="Terpenoid synthases"/>
    <property type="match status" value="1"/>
</dbReference>
<dbReference type="GO" id="GO:0008299">
    <property type="term" value="P:isoprenoid biosynthetic process"/>
    <property type="evidence" value="ECO:0007669"/>
    <property type="project" value="InterPro"/>
</dbReference>
<evidence type="ECO:0000313" key="8">
    <source>
        <dbReference type="Proteomes" id="UP000034797"/>
    </source>
</evidence>
<sequence>MVKDTLGIAAKESLIKIAKEVGVRLEKYWEEELANDFGFNETQKELVRKMLEHAKEHNLRPAKRVRATFVIYGYLLGKELNNSRNQELKAEMEKVWRVAEGVEMVHTALLMHDDFMDQDKVRRGLPTTQVIFGKEDKHYGDSMAVDVGDVVLCLGFERVLTAGFDGEVIKKIMQQMLRGITNTAFGQAYDVSLARLGELTEEGVMSLHRAKTAIYTYENPLIIGGILGGLSEEILTILRDYAMKGGVAFQLQDDVLGVYGDEEKTGKSSNSDLLQGKVTLLIVKVMEKGNEEQKRAVMKVWGKKKASSEEIEEAKKAIKESGAYQYSVEVSRKLAEKAAETVAKLRTWGLNAEAIDFLEGIERYMVEREM</sequence>
<dbReference type="PANTHER" id="PTHR12001">
    <property type="entry name" value="GERANYLGERANYL PYROPHOSPHATE SYNTHASE"/>
    <property type="match status" value="1"/>
</dbReference>
<comment type="cofactor">
    <cofactor evidence="1">
        <name>Mg(2+)</name>
        <dbReference type="ChEBI" id="CHEBI:18420"/>
    </cofactor>
</comment>
<dbReference type="InterPro" id="IPR000092">
    <property type="entry name" value="Polyprenyl_synt"/>
</dbReference>
<evidence type="ECO:0000256" key="3">
    <source>
        <dbReference type="ARBA" id="ARBA00022679"/>
    </source>
</evidence>
<evidence type="ECO:0000256" key="2">
    <source>
        <dbReference type="ARBA" id="ARBA00006706"/>
    </source>
</evidence>
<evidence type="ECO:0000256" key="4">
    <source>
        <dbReference type="ARBA" id="ARBA00022723"/>
    </source>
</evidence>
<evidence type="ECO:0000313" key="7">
    <source>
        <dbReference type="EMBL" id="KKT86127.1"/>
    </source>
</evidence>
<evidence type="ECO:0000256" key="5">
    <source>
        <dbReference type="ARBA" id="ARBA00022842"/>
    </source>
</evidence>
<evidence type="ECO:0000256" key="1">
    <source>
        <dbReference type="ARBA" id="ARBA00001946"/>
    </source>
</evidence>
<keyword evidence="3 6" id="KW-0808">Transferase</keyword>